<dbReference type="EMBL" id="JAEKNQ010000010">
    <property type="protein sequence ID" value="MBJ7601912.1"/>
    <property type="molecule type" value="Genomic_DNA"/>
</dbReference>
<dbReference type="InterPro" id="IPR021215">
    <property type="entry name" value="DUF2752"/>
</dbReference>
<evidence type="ECO:0000256" key="1">
    <source>
        <dbReference type="SAM" id="Phobius"/>
    </source>
</evidence>
<dbReference type="AlphaFoldDB" id="A0A934NGB5"/>
<gene>
    <name evidence="2" type="ORF">JF888_01730</name>
</gene>
<comment type="caution">
    <text evidence="2">The sequence shown here is derived from an EMBL/GenBank/DDBJ whole genome shotgun (WGS) entry which is preliminary data.</text>
</comment>
<name>A0A934NGB5_9BACT</name>
<reference evidence="2 3" key="1">
    <citation type="submission" date="2020-10" db="EMBL/GenBank/DDBJ databases">
        <title>Ca. Dormibacterota MAGs.</title>
        <authorList>
            <person name="Montgomery K."/>
        </authorList>
    </citation>
    <scope>NUCLEOTIDE SEQUENCE [LARGE SCALE GENOMIC DNA]</scope>
    <source>
        <strain evidence="2">SC8811_S16_3</strain>
    </source>
</reference>
<organism evidence="2 3">
    <name type="scientific">Candidatus Dormiibacter inghamiae</name>
    <dbReference type="NCBI Taxonomy" id="3127013"/>
    <lineage>
        <taxon>Bacteria</taxon>
        <taxon>Bacillati</taxon>
        <taxon>Candidatus Dormiibacterota</taxon>
        <taxon>Candidatus Dormibacteria</taxon>
        <taxon>Candidatus Dormibacterales</taxon>
        <taxon>Candidatus Dormibacteraceae</taxon>
        <taxon>Candidatus Dormiibacter</taxon>
    </lineage>
</organism>
<dbReference type="RefSeq" id="WP_338176296.1">
    <property type="nucleotide sequence ID" value="NZ_JAEKNQ010000010.1"/>
</dbReference>
<keyword evidence="1" id="KW-0472">Membrane</keyword>
<sequence>MPVAVAVVPADHYARVRNVCLLAFFSAWLLYTRFFWPLHSVNATLPRCPFLAVTGHPCPLCGGTRSFAYTWNGDFGHALQLYPLGPVFFAATVVGIALLIVALVRDRDVRLLAHPALLRALPFLAALPLLVNWALKLTVLPN</sequence>
<accession>A0A934NGB5</accession>
<keyword evidence="1" id="KW-1133">Transmembrane helix</keyword>
<keyword evidence="1" id="KW-0812">Transmembrane</keyword>
<protein>
    <submittedName>
        <fullName evidence="2">DUF2752 domain-containing protein</fullName>
    </submittedName>
</protein>
<evidence type="ECO:0000313" key="2">
    <source>
        <dbReference type="EMBL" id="MBJ7601912.1"/>
    </source>
</evidence>
<feature type="transmembrane region" description="Helical" evidence="1">
    <location>
        <begin position="116"/>
        <end position="135"/>
    </location>
</feature>
<proteinExistence type="predicted"/>
<dbReference type="Proteomes" id="UP000620075">
    <property type="component" value="Unassembled WGS sequence"/>
</dbReference>
<dbReference type="Pfam" id="PF10825">
    <property type="entry name" value="DUF2752"/>
    <property type="match status" value="1"/>
</dbReference>
<feature type="transmembrane region" description="Helical" evidence="1">
    <location>
        <begin position="81"/>
        <end position="104"/>
    </location>
</feature>
<evidence type="ECO:0000313" key="3">
    <source>
        <dbReference type="Proteomes" id="UP000620075"/>
    </source>
</evidence>
<feature type="transmembrane region" description="Helical" evidence="1">
    <location>
        <begin position="19"/>
        <end position="36"/>
    </location>
</feature>